<dbReference type="Proteomes" id="UP000033103">
    <property type="component" value="Chromosome"/>
</dbReference>
<keyword evidence="1" id="KW-1133">Transmembrane helix</keyword>
<dbReference type="GO" id="GO:0016020">
    <property type="term" value="C:membrane"/>
    <property type="evidence" value="ECO:0007669"/>
    <property type="project" value="InterPro"/>
</dbReference>
<keyword evidence="1" id="KW-0472">Membrane</keyword>
<name>A0A0E3ZAA0_9FUSO</name>
<dbReference type="PATRIC" id="fig|1069640.6.peg.601"/>
<feature type="transmembrane region" description="Helical" evidence="1">
    <location>
        <begin position="84"/>
        <end position="117"/>
    </location>
</feature>
<feature type="transmembrane region" description="Helical" evidence="1">
    <location>
        <begin position="51"/>
        <end position="72"/>
    </location>
</feature>
<evidence type="ECO:0000256" key="1">
    <source>
        <dbReference type="SAM" id="Phobius"/>
    </source>
</evidence>
<evidence type="ECO:0000313" key="3">
    <source>
        <dbReference type="EMBL" id="AKC95511.1"/>
    </source>
</evidence>
<dbReference type="HOGENOM" id="CLU_145964_0_0_0"/>
<proteinExistence type="predicted"/>
<protein>
    <recommendedName>
        <fullName evidence="2">Prepilin type IV endopeptidase peptidase domain-containing protein</fullName>
    </recommendedName>
</protein>
<dbReference type="KEGG" id="sns:VC03_03080"/>
<dbReference type="InterPro" id="IPR000045">
    <property type="entry name" value="Prepilin_IV_endopep_pep"/>
</dbReference>
<dbReference type="Pfam" id="PF01478">
    <property type="entry name" value="Peptidase_A24"/>
    <property type="match status" value="1"/>
</dbReference>
<feature type="transmembrane region" description="Helical" evidence="1">
    <location>
        <begin position="124"/>
        <end position="142"/>
    </location>
</feature>
<sequence length="143" mass="16890">MIHIVDIIFHITFLYSCYMDIVRRIIPEKSFLILLFLSIIRILLTNKLLNMYLAISIFIFPIFIQMLVETYLEKEIIGLGDIKLFVTVGLFFCSTDIMFVLKFYNILYIFSAIYILILRRIRGYIAFAPMIYLAFCIFNLGVL</sequence>
<gene>
    <name evidence="3" type="ORF">VC03_03080</name>
</gene>
<dbReference type="STRING" id="187101.VC03_03080"/>
<reference evidence="3 4" key="1">
    <citation type="journal article" date="2012" name="BMC Genomics">
        <title>Genomic sequence analysis and characterization of Sneathia amnii sp. nov.</title>
        <authorList>
            <consortium name="Vaginal Microbiome Consortium (additional members)"/>
            <person name="Harwich M.D.Jr."/>
            <person name="Serrano M.G."/>
            <person name="Fettweis J.M."/>
            <person name="Alves J.M."/>
            <person name="Reimers M.A."/>
            <person name="Buck G.A."/>
            <person name="Jefferson K.K."/>
        </authorList>
    </citation>
    <scope>NUCLEOTIDE SEQUENCE [LARGE SCALE GENOMIC DNA]</scope>
    <source>
        <strain evidence="3 4">SN35</strain>
    </source>
</reference>
<dbReference type="EMBL" id="CP011280">
    <property type="protein sequence ID" value="AKC95511.1"/>
    <property type="molecule type" value="Genomic_DNA"/>
</dbReference>
<accession>A0A0E3ZAA0</accession>
<evidence type="ECO:0000259" key="2">
    <source>
        <dbReference type="Pfam" id="PF01478"/>
    </source>
</evidence>
<dbReference type="RefSeq" id="WP_046328617.1">
    <property type="nucleotide sequence ID" value="NZ_CP011280.1"/>
</dbReference>
<feature type="domain" description="Prepilin type IV endopeptidase peptidase" evidence="2">
    <location>
        <begin position="7"/>
        <end position="107"/>
    </location>
</feature>
<organism evidence="3 4">
    <name type="scientific">Sneathia vaginalis</name>
    <dbReference type="NCBI Taxonomy" id="187101"/>
    <lineage>
        <taxon>Bacteria</taxon>
        <taxon>Fusobacteriati</taxon>
        <taxon>Fusobacteriota</taxon>
        <taxon>Fusobacteriia</taxon>
        <taxon>Fusobacteriales</taxon>
        <taxon>Leptotrichiaceae</taxon>
        <taxon>Sneathia</taxon>
    </lineage>
</organism>
<dbReference type="GO" id="GO:0004190">
    <property type="term" value="F:aspartic-type endopeptidase activity"/>
    <property type="evidence" value="ECO:0007669"/>
    <property type="project" value="InterPro"/>
</dbReference>
<dbReference type="AlphaFoldDB" id="A0A0E3ZAA0"/>
<evidence type="ECO:0000313" key="4">
    <source>
        <dbReference type="Proteomes" id="UP000033103"/>
    </source>
</evidence>
<dbReference type="Gene3D" id="1.20.120.1220">
    <property type="match status" value="1"/>
</dbReference>
<keyword evidence="4" id="KW-1185">Reference proteome</keyword>
<keyword evidence="1" id="KW-0812">Transmembrane</keyword>